<evidence type="ECO:0000256" key="1">
    <source>
        <dbReference type="ARBA" id="ARBA00022801"/>
    </source>
</evidence>
<comment type="caution">
    <text evidence="3">The sequence shown here is derived from an EMBL/GenBank/DDBJ whole genome shotgun (WGS) entry which is preliminary data.</text>
</comment>
<dbReference type="Pfam" id="PF07228">
    <property type="entry name" value="SpoIIE"/>
    <property type="match status" value="1"/>
</dbReference>
<dbReference type="EMBL" id="JACCAC010000001">
    <property type="protein sequence ID" value="NYG56708.1"/>
    <property type="molecule type" value="Genomic_DNA"/>
</dbReference>
<feature type="domain" description="PPM-type phosphatase" evidence="2">
    <location>
        <begin position="324"/>
        <end position="543"/>
    </location>
</feature>
<sequence>MVDHLLRAAGGLGHAYRSVPWGSTPLGPMASWSPTLRSTLELALTTRVPVVLHWGPEHVVLYNEANVPLLGDKHPAALGAPAKDVFPEAWDVIAPMLERVGAGQGSTFVEDHAVPLVRRGFLEECHFTSSLSPVRGPDGRLEGIVGIGLETTSQVLSRRRLEMIGDLGRALVAVEEVAELGPRFVDEVVSGSDDVQAVEVRLPGRPVARRGRPLPEAPREPIGDRDLLVEDGVTGGVGHVVWLPLRSTARAEEGGAVLVVGLNPRLRPDRSLRLFLRLLASTLDAGLARLSLLAAERQRASGRHELSTALQRALLTQPMSPDDLEVAVRYEPAADLAQVGGDWHDAFVLPSGALALTVGDVAGHDREAAAAMAQARNLLRGIWFGDAEAPPSAVLDRLDLTIQSLGVATTTTAVAARVEQTPEQRERSERTLRWCNAGHPPPVVVEPDGEVRLLAGEPQPLLGLLAAPARSDRTTTLRPGSTVVLYTDGLVERRGALLDEGLEWLRSRLAGAERLTPDAICDRLLAGVLPRAGDDIALLVMRAGPQD</sequence>
<dbReference type="SMART" id="SM00331">
    <property type="entry name" value="PP2C_SIG"/>
    <property type="match status" value="1"/>
</dbReference>
<dbReference type="InterPro" id="IPR036457">
    <property type="entry name" value="PPM-type-like_dom_sf"/>
</dbReference>
<dbReference type="Gene3D" id="3.30.450.20">
    <property type="entry name" value="PAS domain"/>
    <property type="match status" value="1"/>
</dbReference>
<accession>A0A7Y9RY39</accession>
<dbReference type="PANTHER" id="PTHR43156">
    <property type="entry name" value="STAGE II SPORULATION PROTEIN E-RELATED"/>
    <property type="match status" value="1"/>
</dbReference>
<dbReference type="Proteomes" id="UP000544110">
    <property type="component" value="Unassembled WGS sequence"/>
</dbReference>
<proteinExistence type="predicted"/>
<dbReference type="AlphaFoldDB" id="A0A7Y9RY39"/>
<organism evidence="3 4">
    <name type="scientific">Nocardioides perillae</name>
    <dbReference type="NCBI Taxonomy" id="1119534"/>
    <lineage>
        <taxon>Bacteria</taxon>
        <taxon>Bacillati</taxon>
        <taxon>Actinomycetota</taxon>
        <taxon>Actinomycetes</taxon>
        <taxon>Propionibacteriales</taxon>
        <taxon>Nocardioidaceae</taxon>
        <taxon>Nocardioides</taxon>
    </lineage>
</organism>
<dbReference type="PANTHER" id="PTHR43156:SF2">
    <property type="entry name" value="STAGE II SPORULATION PROTEIN E"/>
    <property type="match status" value="1"/>
</dbReference>
<keyword evidence="1" id="KW-0378">Hydrolase</keyword>
<dbReference type="InterPro" id="IPR052016">
    <property type="entry name" value="Bact_Sigma-Reg"/>
</dbReference>
<dbReference type="Gene3D" id="3.60.40.10">
    <property type="entry name" value="PPM-type phosphatase domain"/>
    <property type="match status" value="1"/>
</dbReference>
<evidence type="ECO:0000313" key="4">
    <source>
        <dbReference type="Proteomes" id="UP000544110"/>
    </source>
</evidence>
<gene>
    <name evidence="3" type="ORF">BJ989_003012</name>
</gene>
<evidence type="ECO:0000259" key="2">
    <source>
        <dbReference type="SMART" id="SM00331"/>
    </source>
</evidence>
<reference evidence="3 4" key="1">
    <citation type="submission" date="2020-07" db="EMBL/GenBank/DDBJ databases">
        <title>Sequencing the genomes of 1000 actinobacteria strains.</title>
        <authorList>
            <person name="Klenk H.-P."/>
        </authorList>
    </citation>
    <scope>NUCLEOTIDE SEQUENCE [LARGE SCALE GENOMIC DNA]</scope>
    <source>
        <strain evidence="3 4">DSM 24552</strain>
    </source>
</reference>
<dbReference type="RefSeq" id="WP_179518919.1">
    <property type="nucleotide sequence ID" value="NZ_JACCAC010000001.1"/>
</dbReference>
<name>A0A7Y9RY39_9ACTN</name>
<evidence type="ECO:0000313" key="3">
    <source>
        <dbReference type="EMBL" id="NYG56708.1"/>
    </source>
</evidence>
<dbReference type="SUPFAM" id="SSF81606">
    <property type="entry name" value="PP2C-like"/>
    <property type="match status" value="1"/>
</dbReference>
<protein>
    <submittedName>
        <fullName evidence="3">Serine phosphatase RsbU (Regulator of sigma subunit)</fullName>
    </submittedName>
</protein>
<dbReference type="InterPro" id="IPR001932">
    <property type="entry name" value="PPM-type_phosphatase-like_dom"/>
</dbReference>
<dbReference type="GO" id="GO:0016791">
    <property type="term" value="F:phosphatase activity"/>
    <property type="evidence" value="ECO:0007669"/>
    <property type="project" value="TreeGrafter"/>
</dbReference>
<keyword evidence="4" id="KW-1185">Reference proteome</keyword>